<dbReference type="SMART" id="SM00710">
    <property type="entry name" value="PbH1"/>
    <property type="match status" value="5"/>
</dbReference>
<dbReference type="RefSeq" id="WP_011466600.1">
    <property type="nucleotide sequence ID" value="NC_007912.1"/>
</dbReference>
<dbReference type="PANTHER" id="PTHR36453">
    <property type="entry name" value="SECRETED PROTEIN-RELATED"/>
    <property type="match status" value="1"/>
</dbReference>
<keyword evidence="6" id="KW-1185">Reference proteome</keyword>
<dbReference type="InterPro" id="IPR003305">
    <property type="entry name" value="CenC_carb-bd"/>
</dbReference>
<dbReference type="Proteomes" id="UP000001947">
    <property type="component" value="Chromosome"/>
</dbReference>
<dbReference type="SMART" id="SM00606">
    <property type="entry name" value="CBD_IV"/>
    <property type="match status" value="1"/>
</dbReference>
<evidence type="ECO:0000313" key="6">
    <source>
        <dbReference type="Proteomes" id="UP000001947"/>
    </source>
</evidence>
<dbReference type="KEGG" id="sde:Sde_0112"/>
<dbReference type="eggNOG" id="COG3420">
    <property type="taxonomic scope" value="Bacteria"/>
</dbReference>
<dbReference type="CDD" id="cd04080">
    <property type="entry name" value="CBM6_cellulase-like"/>
    <property type="match status" value="1"/>
</dbReference>
<dbReference type="Pfam" id="PF03422">
    <property type="entry name" value="CBM_6"/>
    <property type="match status" value="1"/>
</dbReference>
<name>Q21PK3_SACD2</name>
<dbReference type="InterPro" id="IPR008979">
    <property type="entry name" value="Galactose-bd-like_sf"/>
</dbReference>
<proteinExistence type="predicted"/>
<gene>
    <name evidence="5" type="primary">cbm6G</name>
    <name evidence="5" type="ordered locus">Sde_0112</name>
</gene>
<dbReference type="Gene3D" id="2.160.20.10">
    <property type="entry name" value="Single-stranded right-handed beta-helix, Pectin lyase-like"/>
    <property type="match status" value="2"/>
</dbReference>
<dbReference type="Pfam" id="PF02018">
    <property type="entry name" value="CBM_4_9"/>
    <property type="match status" value="1"/>
</dbReference>
<sequence>MKKPPSRYSTLAITLCMSLSQAAIAKDIYVAPTGDDAGAGSFSSPYQTLAKAAQTAQAGDVVYLREGTYQETLRPANSGTASHPIVFQSYQNEKVIISAMEALSGWQQDTSNIYKTTVNWDLGQENFVMHKSTALDLARWPNNTDADPFTLNSKRNTGGSGPEVGQGAYIEYAAGLPNINWTGGTVFYYGDKPGGGWLAWRETIVSHTQTRINIDLSKKNPAWVRTAHDPASGGEFYLMGVKGALDYQNEWYFDSNTRELFVQLPNGARPQNGDIQFRKRLQTINLANRSHIHIKNIAVFGGAIEITNNANSNLLSGVSSFYGNATLGVHTGFSAPSYSVKIQGSDNRIENSEIAYGSGTGIYDSGTRSQIVNNYIHDFNTLGDYNAPVNARGGSNTLVKNNRISRGGRDTIQAFNRDSEWSYNDVSHSNLIADDCGLFYTVGGPHNVEIHHNWFHDAYSHGNKNKAAGIYLDNDARGFKVHHNVVWNTEWTGIQINWNGTDIDVFNNTLWNNSAAMGAWHKAGTAFSDVRVWNNLSNSNKWEEQANKQNNLTGTGDPFVNSQAGDFRLKANTAPIDYGRTIAGTTEGHSGANPDAGAYEYGATAWKAGVTWDITKGAANRCYQLPGEVCFDDTDTGGDIGELPGKVEAENYAHYYDTTPGNIGGAYRNQDVDIQPTTDTLGGYNVGWINAGEWLEYDIDVTQAGRYDAELRVASKLGAGQVAIAIDGVARGEALTIQSTGDWQNWATLTTQLGYLEAGLHTLRVSAMSGGFNLNWYNFTKQVSFGETAVGFTNTPPTRIPATRHQSFSVDYVANEPRELFLLFFNPDWSWVASTKTTVEPGKASTTLQLNLPFVPTAVQAFNVKLENRPIGANWDNPNNVEAHAAVTTQAAPLQHNGGFENGGTSGWNGYGSHALSTEAHSGSYAGKVTGGPSAFSQTIPNLTPNTTYSLSAFVKARAGHTGFLGVKEYGGQETSLIVNSTHYQKKTITFTTGPNASSAKIYLYVRDNNHVAFIDELVIVKVY</sequence>
<dbReference type="Gene3D" id="2.60.120.260">
    <property type="entry name" value="Galactose-binding domain-like"/>
    <property type="match status" value="2"/>
</dbReference>
<evidence type="ECO:0000259" key="4">
    <source>
        <dbReference type="PROSITE" id="PS51175"/>
    </source>
</evidence>
<dbReference type="InterPro" id="IPR006584">
    <property type="entry name" value="Cellulose-bd_IV"/>
</dbReference>
<dbReference type="SUPFAM" id="SSF49785">
    <property type="entry name" value="Galactose-binding domain-like"/>
    <property type="match status" value="2"/>
</dbReference>
<dbReference type="OrthoDB" id="9809583at2"/>
<evidence type="ECO:0000313" key="5">
    <source>
        <dbReference type="EMBL" id="ABD79376.1"/>
    </source>
</evidence>
<dbReference type="InterPro" id="IPR005084">
    <property type="entry name" value="CBM6"/>
</dbReference>
<evidence type="ECO:0000256" key="3">
    <source>
        <dbReference type="SAM" id="SignalP"/>
    </source>
</evidence>
<organism evidence="5 6">
    <name type="scientific">Saccharophagus degradans (strain 2-40 / ATCC 43961 / DSM 17024)</name>
    <dbReference type="NCBI Taxonomy" id="203122"/>
    <lineage>
        <taxon>Bacteria</taxon>
        <taxon>Pseudomonadati</taxon>
        <taxon>Pseudomonadota</taxon>
        <taxon>Gammaproteobacteria</taxon>
        <taxon>Cellvibrionales</taxon>
        <taxon>Cellvibrionaceae</taxon>
        <taxon>Saccharophagus</taxon>
    </lineage>
</organism>
<dbReference type="EMBL" id="CP000282">
    <property type="protein sequence ID" value="ABD79376.1"/>
    <property type="molecule type" value="Genomic_DNA"/>
</dbReference>
<feature type="chain" id="PRO_5004200777" evidence="3">
    <location>
        <begin position="26"/>
        <end position="1024"/>
    </location>
</feature>
<dbReference type="InterPro" id="IPR039448">
    <property type="entry name" value="Beta_helix"/>
</dbReference>
<dbReference type="GeneID" id="98615611"/>
<dbReference type="AlphaFoldDB" id="Q21PK3"/>
<dbReference type="PANTHER" id="PTHR36453:SF1">
    <property type="entry name" value="RIGHT HANDED BETA HELIX DOMAIN-CONTAINING PROTEIN"/>
    <property type="match status" value="1"/>
</dbReference>
<dbReference type="eggNOG" id="COG3291">
    <property type="taxonomic scope" value="Bacteria"/>
</dbReference>
<dbReference type="InterPro" id="IPR006626">
    <property type="entry name" value="PbH1"/>
</dbReference>
<dbReference type="InterPro" id="IPR012334">
    <property type="entry name" value="Pectin_lyas_fold"/>
</dbReference>
<dbReference type="Pfam" id="PF07602">
    <property type="entry name" value="DUF1565"/>
    <property type="match status" value="1"/>
</dbReference>
<dbReference type="PROSITE" id="PS51175">
    <property type="entry name" value="CBM6"/>
    <property type="match status" value="1"/>
</dbReference>
<dbReference type="Pfam" id="PF13229">
    <property type="entry name" value="Beta_helix"/>
    <property type="match status" value="1"/>
</dbReference>
<dbReference type="CAZy" id="CBM16">
    <property type="family name" value="Carbohydrate-Binding Module Family 16"/>
</dbReference>
<keyword evidence="1 3" id="KW-0732">Signal</keyword>
<dbReference type="CAZy" id="CBM6">
    <property type="family name" value="Carbohydrate-Binding Module Family 6"/>
</dbReference>
<dbReference type="GO" id="GO:0016798">
    <property type="term" value="F:hydrolase activity, acting on glycosyl bonds"/>
    <property type="evidence" value="ECO:0007669"/>
    <property type="project" value="InterPro"/>
</dbReference>
<dbReference type="GO" id="GO:0030246">
    <property type="term" value="F:carbohydrate binding"/>
    <property type="evidence" value="ECO:0007669"/>
    <property type="project" value="InterPro"/>
</dbReference>
<dbReference type="HOGENOM" id="CLU_295415_0_0_6"/>
<evidence type="ECO:0000256" key="2">
    <source>
        <dbReference type="ARBA" id="ARBA00022801"/>
    </source>
</evidence>
<feature type="signal peptide" evidence="3">
    <location>
        <begin position="1"/>
        <end position="25"/>
    </location>
</feature>
<keyword evidence="2" id="KW-0378">Hydrolase</keyword>
<protein>
    <submittedName>
        <fullName evidence="5">Putative polysaccharide-binding protein</fullName>
    </submittedName>
</protein>
<reference evidence="5 6" key="1">
    <citation type="journal article" date="2008" name="PLoS Genet.">
        <title>Complete genome sequence of the complex carbohydrate-degrading marine bacterium, Saccharophagus degradans strain 2-40 T.</title>
        <authorList>
            <person name="Weiner R.M."/>
            <person name="Taylor L.E.II."/>
            <person name="Henrissat B."/>
            <person name="Hauser L."/>
            <person name="Land M."/>
            <person name="Coutinho P.M."/>
            <person name="Rancurel C."/>
            <person name="Saunders E.H."/>
            <person name="Longmire A.G."/>
            <person name="Zhang H."/>
            <person name="Bayer E.A."/>
            <person name="Gilbert H.J."/>
            <person name="Larimer F."/>
            <person name="Zhulin I.B."/>
            <person name="Ekborg N.A."/>
            <person name="Lamed R."/>
            <person name="Richardson P.M."/>
            <person name="Borovok I."/>
            <person name="Hutcheson S."/>
        </authorList>
    </citation>
    <scope>NUCLEOTIDE SEQUENCE [LARGE SCALE GENOMIC DNA]</scope>
    <source>
        <strain evidence="6">2-40 / ATCC 43961 / DSM 17024</strain>
    </source>
</reference>
<evidence type="ECO:0000256" key="1">
    <source>
        <dbReference type="ARBA" id="ARBA00022729"/>
    </source>
</evidence>
<dbReference type="InterPro" id="IPR011050">
    <property type="entry name" value="Pectin_lyase_fold/virulence"/>
</dbReference>
<dbReference type="InterPro" id="IPR011459">
    <property type="entry name" value="DUF1565"/>
</dbReference>
<dbReference type="STRING" id="203122.Sde_0112"/>
<accession>Q21PK3</accession>
<feature type="domain" description="CBM6" evidence="4">
    <location>
        <begin position="645"/>
        <end position="780"/>
    </location>
</feature>
<dbReference type="SUPFAM" id="SSF51126">
    <property type="entry name" value="Pectin lyase-like"/>
    <property type="match status" value="1"/>
</dbReference>